<dbReference type="InterPro" id="IPR001245">
    <property type="entry name" value="Ser-Thr/Tyr_kinase_cat_dom"/>
</dbReference>
<dbReference type="PANTHER" id="PTHR44329:SF214">
    <property type="entry name" value="PROTEIN KINASE DOMAIN-CONTAINING PROTEIN"/>
    <property type="match status" value="1"/>
</dbReference>
<feature type="non-terminal residue" evidence="3">
    <location>
        <position position="1"/>
    </location>
</feature>
<dbReference type="OMA" id="PIVISEW"/>
<dbReference type="STRING" id="1344416.A0A139APT1"/>
<sequence>HPNVVPLLGASWDSPEPLMLSPYMVNGDVLDYLVSCKKRGVEVDKLRMIHNIAAGMHYLHSVRNIIHADLKAQNVLVENDGTCRVTDFGTSKILSVPPERSTGHRAGTAAYMPPERLEGGGATKEGDVYAFAITAYRVRGPVLHVQADVSDLLQRI</sequence>
<dbReference type="Pfam" id="PF07714">
    <property type="entry name" value="PK_Tyr_Ser-Thr"/>
    <property type="match status" value="1"/>
</dbReference>
<proteinExistence type="predicted"/>
<evidence type="ECO:0000256" key="1">
    <source>
        <dbReference type="SAM" id="MobiDB-lite"/>
    </source>
</evidence>
<dbReference type="PROSITE" id="PS50011">
    <property type="entry name" value="PROTEIN_KINASE_DOM"/>
    <property type="match status" value="1"/>
</dbReference>
<keyword evidence="3" id="KW-0808">Transferase</keyword>
<dbReference type="Proteomes" id="UP000070544">
    <property type="component" value="Unassembled WGS sequence"/>
</dbReference>
<dbReference type="SUPFAM" id="SSF56112">
    <property type="entry name" value="Protein kinase-like (PK-like)"/>
    <property type="match status" value="1"/>
</dbReference>
<keyword evidence="4" id="KW-1185">Reference proteome</keyword>
<feature type="domain" description="Protein kinase" evidence="2">
    <location>
        <begin position="1"/>
        <end position="156"/>
    </location>
</feature>
<dbReference type="AlphaFoldDB" id="A0A139APT1"/>
<dbReference type="EMBL" id="KQ965741">
    <property type="protein sequence ID" value="KXS18746.1"/>
    <property type="molecule type" value="Genomic_DNA"/>
</dbReference>
<dbReference type="InterPro" id="IPR011009">
    <property type="entry name" value="Kinase-like_dom_sf"/>
</dbReference>
<feature type="region of interest" description="Disordered" evidence="1">
    <location>
        <begin position="96"/>
        <end position="115"/>
    </location>
</feature>
<dbReference type="InterPro" id="IPR000719">
    <property type="entry name" value="Prot_kinase_dom"/>
</dbReference>
<keyword evidence="3" id="KW-0418">Kinase</keyword>
<dbReference type="InterPro" id="IPR051681">
    <property type="entry name" value="Ser/Thr_Kinases-Pseudokinases"/>
</dbReference>
<name>A0A139APT1_GONPJ</name>
<organism evidence="3 4">
    <name type="scientific">Gonapodya prolifera (strain JEL478)</name>
    <name type="common">Monoblepharis prolifera</name>
    <dbReference type="NCBI Taxonomy" id="1344416"/>
    <lineage>
        <taxon>Eukaryota</taxon>
        <taxon>Fungi</taxon>
        <taxon>Fungi incertae sedis</taxon>
        <taxon>Chytridiomycota</taxon>
        <taxon>Chytridiomycota incertae sedis</taxon>
        <taxon>Monoblepharidomycetes</taxon>
        <taxon>Monoblepharidales</taxon>
        <taxon>Gonapodyaceae</taxon>
        <taxon>Gonapodya</taxon>
    </lineage>
</organism>
<evidence type="ECO:0000259" key="2">
    <source>
        <dbReference type="PROSITE" id="PS50011"/>
    </source>
</evidence>
<dbReference type="PROSITE" id="PS00108">
    <property type="entry name" value="PROTEIN_KINASE_ST"/>
    <property type="match status" value="1"/>
</dbReference>
<evidence type="ECO:0000313" key="4">
    <source>
        <dbReference type="Proteomes" id="UP000070544"/>
    </source>
</evidence>
<dbReference type="PANTHER" id="PTHR44329">
    <property type="entry name" value="SERINE/THREONINE-PROTEIN KINASE TNNI3K-RELATED"/>
    <property type="match status" value="1"/>
</dbReference>
<dbReference type="InterPro" id="IPR008271">
    <property type="entry name" value="Ser/Thr_kinase_AS"/>
</dbReference>
<protein>
    <submittedName>
        <fullName evidence="3">Kinase-like protein</fullName>
    </submittedName>
</protein>
<dbReference type="OrthoDB" id="2139971at2759"/>
<dbReference type="Gene3D" id="1.10.510.10">
    <property type="entry name" value="Transferase(Phosphotransferase) domain 1"/>
    <property type="match status" value="1"/>
</dbReference>
<dbReference type="SMART" id="SM00220">
    <property type="entry name" value="S_TKc"/>
    <property type="match status" value="1"/>
</dbReference>
<evidence type="ECO:0000313" key="3">
    <source>
        <dbReference type="EMBL" id="KXS18746.1"/>
    </source>
</evidence>
<reference evidence="3 4" key="1">
    <citation type="journal article" date="2015" name="Genome Biol. Evol.">
        <title>Phylogenomic analyses indicate that early fungi evolved digesting cell walls of algal ancestors of land plants.</title>
        <authorList>
            <person name="Chang Y."/>
            <person name="Wang S."/>
            <person name="Sekimoto S."/>
            <person name="Aerts A.L."/>
            <person name="Choi C."/>
            <person name="Clum A."/>
            <person name="LaButti K.M."/>
            <person name="Lindquist E.A."/>
            <person name="Yee Ngan C."/>
            <person name="Ohm R.A."/>
            <person name="Salamov A.A."/>
            <person name="Grigoriev I.V."/>
            <person name="Spatafora J.W."/>
            <person name="Berbee M.L."/>
        </authorList>
    </citation>
    <scope>NUCLEOTIDE SEQUENCE [LARGE SCALE GENOMIC DNA]</scope>
    <source>
        <strain evidence="3 4">JEL478</strain>
    </source>
</reference>
<dbReference type="GO" id="GO:0005524">
    <property type="term" value="F:ATP binding"/>
    <property type="evidence" value="ECO:0007669"/>
    <property type="project" value="InterPro"/>
</dbReference>
<accession>A0A139APT1</accession>
<dbReference type="GO" id="GO:0004674">
    <property type="term" value="F:protein serine/threonine kinase activity"/>
    <property type="evidence" value="ECO:0007669"/>
    <property type="project" value="TreeGrafter"/>
</dbReference>
<gene>
    <name evidence="3" type="ORF">M427DRAFT_95825</name>
</gene>